<evidence type="ECO:0000259" key="1">
    <source>
        <dbReference type="Pfam" id="PF03749"/>
    </source>
</evidence>
<dbReference type="InterPro" id="IPR040452">
    <property type="entry name" value="SfsA_C"/>
</dbReference>
<keyword evidence="3" id="KW-1185">Reference proteome</keyword>
<reference evidence="2" key="2">
    <citation type="submission" date="2011-01" db="EMBL/GenBank/DDBJ databases">
        <title>The Non-contiguous Finished genome of Clostridium papyrosolvens.</title>
        <authorList>
            <person name="Lucas S."/>
            <person name="Copeland A."/>
            <person name="Lapidus A."/>
            <person name="Cheng J.-F."/>
            <person name="Goodwin L."/>
            <person name="Pitluck S."/>
            <person name="Misra M."/>
            <person name="Chertkov O."/>
            <person name="Detter J.C."/>
            <person name="Han C."/>
            <person name="Tapia R."/>
            <person name="Land M."/>
            <person name="Hauser L."/>
            <person name="Kyrpides N."/>
            <person name="Ivanova N."/>
            <person name="Pagani I."/>
            <person name="Mouttaki H."/>
            <person name="He Z."/>
            <person name="Zhou J."/>
            <person name="Hemme C.L."/>
            <person name="Woyke T."/>
        </authorList>
    </citation>
    <scope>NUCLEOTIDE SEQUENCE [LARGE SCALE GENOMIC DNA]</scope>
    <source>
        <strain evidence="2">DSM 2782</strain>
    </source>
</reference>
<dbReference type="AlphaFoldDB" id="F1THD2"/>
<dbReference type="EMBL" id="ACXX02000016">
    <property type="protein sequence ID" value="EGD46135.1"/>
    <property type="molecule type" value="Genomic_DNA"/>
</dbReference>
<dbReference type="InterPro" id="IPR005224">
    <property type="entry name" value="SfsA"/>
</dbReference>
<proteinExistence type="predicted"/>
<sequence length="226" mass="26046">MKIVGELIEGIFKSESKNRFLCKVLIMGNELECYLPSSSKLSPLINLKGKRVLLTLNRGTDIRTKYSVFAVQYYRNYILLNLNITNRILEEDIRKNYKLCKPSDIILKEKTIEGYKADLILPDHKTLFEAKSIISTKKAALFPSVYPQRAIEQLQKIEALLDLGWNVKYCFIALSPYVKTISINLQYETYLEQLKKCLEKGMKVEGLGCTFNNNEVNITHKLKVII</sequence>
<organism evidence="2 3">
    <name type="scientific">Ruminiclostridium papyrosolvens DSM 2782</name>
    <dbReference type="NCBI Taxonomy" id="588581"/>
    <lineage>
        <taxon>Bacteria</taxon>
        <taxon>Bacillati</taxon>
        <taxon>Bacillota</taxon>
        <taxon>Clostridia</taxon>
        <taxon>Eubacteriales</taxon>
        <taxon>Oscillospiraceae</taxon>
        <taxon>Ruminiclostridium</taxon>
    </lineage>
</organism>
<dbReference type="GO" id="GO:0003677">
    <property type="term" value="F:DNA binding"/>
    <property type="evidence" value="ECO:0007669"/>
    <property type="project" value="InterPro"/>
</dbReference>
<dbReference type="Gene3D" id="3.40.1350.60">
    <property type="match status" value="1"/>
</dbReference>
<reference evidence="2" key="1">
    <citation type="submission" date="2009-07" db="EMBL/GenBank/DDBJ databases">
        <authorList>
            <consortium name="US DOE Joint Genome Institute (JGI-PGF)"/>
            <person name="Lucas S."/>
            <person name="Copeland A."/>
            <person name="Lapidus A."/>
            <person name="Glavina del Rio T."/>
            <person name="Tice H."/>
            <person name="Bruce D."/>
            <person name="Goodwin L."/>
            <person name="Pitluck S."/>
            <person name="Larimer F."/>
            <person name="Land M.L."/>
            <person name="Mouttaki H."/>
            <person name="He Z."/>
            <person name="Zhou J."/>
            <person name="Hemme C.L."/>
        </authorList>
    </citation>
    <scope>NUCLEOTIDE SEQUENCE [LARGE SCALE GENOMIC DNA]</scope>
    <source>
        <strain evidence="2">DSM 2782</strain>
    </source>
</reference>
<dbReference type="Gene3D" id="2.40.50.580">
    <property type="match status" value="1"/>
</dbReference>
<dbReference type="OrthoDB" id="2045492at2"/>
<dbReference type="STRING" id="588581.Cpap_0429"/>
<accession>F1THD2</accession>
<name>F1THD2_9FIRM</name>
<dbReference type="PANTHER" id="PTHR30545:SF2">
    <property type="entry name" value="SUGAR FERMENTATION STIMULATION PROTEIN A"/>
    <property type="match status" value="1"/>
</dbReference>
<dbReference type="PANTHER" id="PTHR30545">
    <property type="entry name" value="SUGAR FERMENTATION STIMULATION PROTEIN A"/>
    <property type="match status" value="1"/>
</dbReference>
<dbReference type="Proteomes" id="UP000003860">
    <property type="component" value="Unassembled WGS sequence"/>
</dbReference>
<evidence type="ECO:0000313" key="3">
    <source>
        <dbReference type="Proteomes" id="UP000003860"/>
    </source>
</evidence>
<dbReference type="eggNOG" id="COG1489">
    <property type="taxonomic scope" value="Bacteria"/>
</dbReference>
<dbReference type="Pfam" id="PF03749">
    <property type="entry name" value="SfsA"/>
    <property type="match status" value="1"/>
</dbReference>
<protein>
    <submittedName>
        <fullName evidence="2">Sugar fermentation stimulation protein</fullName>
    </submittedName>
</protein>
<gene>
    <name evidence="2" type="ORF">Cpap_0429</name>
</gene>
<dbReference type="RefSeq" id="WP_004621800.1">
    <property type="nucleotide sequence ID" value="NZ_ACXX02000016.1"/>
</dbReference>
<comment type="caution">
    <text evidence="2">The sequence shown here is derived from an EMBL/GenBank/DDBJ whole genome shotgun (WGS) entry which is preliminary data.</text>
</comment>
<evidence type="ECO:0000313" key="2">
    <source>
        <dbReference type="EMBL" id="EGD46135.1"/>
    </source>
</evidence>
<feature type="domain" description="Sugar fermentation stimulation protein C-terminal" evidence="1">
    <location>
        <begin position="84"/>
        <end position="214"/>
    </location>
</feature>